<keyword evidence="2" id="KW-1185">Reference proteome</keyword>
<evidence type="ECO:0000313" key="2">
    <source>
        <dbReference type="Proteomes" id="UP000789803"/>
    </source>
</evidence>
<dbReference type="EMBL" id="CAJHOF010000014">
    <property type="protein sequence ID" value="CAD7289288.1"/>
    <property type="molecule type" value="Genomic_DNA"/>
</dbReference>
<name>A0ABM8Q8K4_9BACT</name>
<gene>
    <name evidence="1" type="ORF">LMG7974_01446</name>
</gene>
<organism evidence="1 2">
    <name type="scientific">Campylobacter majalis</name>
    <dbReference type="NCBI Taxonomy" id="2790656"/>
    <lineage>
        <taxon>Bacteria</taxon>
        <taxon>Pseudomonadati</taxon>
        <taxon>Campylobacterota</taxon>
        <taxon>Epsilonproteobacteria</taxon>
        <taxon>Campylobacterales</taxon>
        <taxon>Campylobacteraceae</taxon>
        <taxon>Campylobacter</taxon>
    </lineage>
</organism>
<proteinExistence type="predicted"/>
<dbReference type="RefSeq" id="WP_229933234.1">
    <property type="nucleotide sequence ID" value="NZ_CAJHOF010000014.1"/>
</dbReference>
<reference evidence="1 2" key="1">
    <citation type="submission" date="2020-11" db="EMBL/GenBank/DDBJ databases">
        <authorList>
            <person name="Peeters C."/>
        </authorList>
    </citation>
    <scope>NUCLEOTIDE SEQUENCE [LARGE SCALE GENOMIC DNA]</scope>
    <source>
        <strain evidence="1 2">LMG 7974</strain>
    </source>
</reference>
<comment type="caution">
    <text evidence="1">The sequence shown here is derived from an EMBL/GenBank/DDBJ whole genome shotgun (WGS) entry which is preliminary data.</text>
</comment>
<dbReference type="Proteomes" id="UP000789803">
    <property type="component" value="Unassembled WGS sequence"/>
</dbReference>
<accession>A0ABM8Q8K4</accession>
<evidence type="ECO:0000313" key="1">
    <source>
        <dbReference type="EMBL" id="CAD7289288.1"/>
    </source>
</evidence>
<sequence>MQKFTLIQTLLREAKRPLLFKELNYVNIANFEKAKSKLLTSQNLAEFLWRGHYDGVYSSLTLVEKLAEIFGLELDVEIALAQIYNAKRQIFSDAYLYIDTNFTKGSTPLFAIAMMSEQRYISLSGYEKLYFKSKKEQLRLIGEIVKAQYQARPRLELFGEVTGYKLHLCKENYSFDTNGKLTDKVINEQIATIKF</sequence>
<protein>
    <submittedName>
        <fullName evidence="1">Uncharacterized protein</fullName>
    </submittedName>
</protein>